<evidence type="ECO:0000313" key="2">
    <source>
        <dbReference type="EMBL" id="GEP07945.1"/>
    </source>
</evidence>
<evidence type="ECO:0000259" key="1">
    <source>
        <dbReference type="Pfam" id="PF21834"/>
    </source>
</evidence>
<sequence>MPRYFFNLHIDQEVQQDDTGMEFKGLAEVRKTAQCLLPNIARDEFPGGGDRRSIVVLVTDQEGRPVYSATLDHAGSRSLVGALS</sequence>
<dbReference type="InterPro" id="IPR054189">
    <property type="entry name" value="DUF6894"/>
</dbReference>
<reference evidence="2 4" key="3">
    <citation type="submission" date="2019-07" db="EMBL/GenBank/DDBJ databases">
        <title>Whole genome shotgun sequence of Methylobacterium oxalidis NBRC 107715.</title>
        <authorList>
            <person name="Hosoyama A."/>
            <person name="Uohara A."/>
            <person name="Ohji S."/>
            <person name="Ichikawa N."/>
        </authorList>
    </citation>
    <scope>NUCLEOTIDE SEQUENCE [LARGE SCALE GENOMIC DNA]</scope>
    <source>
        <strain evidence="2 4">NBRC 107715</strain>
    </source>
</reference>
<dbReference type="Proteomes" id="UP001156856">
    <property type="component" value="Unassembled WGS sequence"/>
</dbReference>
<dbReference type="Proteomes" id="UP000321960">
    <property type="component" value="Unassembled WGS sequence"/>
</dbReference>
<comment type="caution">
    <text evidence="2">The sequence shown here is derived from an EMBL/GenBank/DDBJ whole genome shotgun (WGS) entry which is preliminary data.</text>
</comment>
<dbReference type="EMBL" id="BJZU01000214">
    <property type="protein sequence ID" value="GEP07945.1"/>
    <property type="molecule type" value="Genomic_DNA"/>
</dbReference>
<accession>A0A512JDD8</accession>
<dbReference type="RefSeq" id="WP_147029330.1">
    <property type="nucleotide sequence ID" value="NZ_BJZU01000214.1"/>
</dbReference>
<feature type="domain" description="DUF6894" evidence="1">
    <location>
        <begin position="3"/>
        <end position="71"/>
    </location>
</feature>
<reference evidence="3" key="1">
    <citation type="journal article" date="2014" name="Int. J. Syst. Evol. Microbiol.">
        <title>Complete genome of a new Firmicutes species belonging to the dominant human colonic microbiota ('Ruminococcus bicirculans') reveals two chromosomes and a selective capacity to utilize plant glucans.</title>
        <authorList>
            <consortium name="NISC Comparative Sequencing Program"/>
            <person name="Wegmann U."/>
            <person name="Louis P."/>
            <person name="Goesmann A."/>
            <person name="Henrissat B."/>
            <person name="Duncan S.H."/>
            <person name="Flint H.J."/>
        </authorList>
    </citation>
    <scope>NUCLEOTIDE SEQUENCE</scope>
    <source>
        <strain evidence="3">NBRC 107715</strain>
    </source>
</reference>
<keyword evidence="5" id="KW-1185">Reference proteome</keyword>
<organism evidence="2 4">
    <name type="scientific">Methylobacterium oxalidis</name>
    <dbReference type="NCBI Taxonomy" id="944322"/>
    <lineage>
        <taxon>Bacteria</taxon>
        <taxon>Pseudomonadati</taxon>
        <taxon>Pseudomonadota</taxon>
        <taxon>Alphaproteobacteria</taxon>
        <taxon>Hyphomicrobiales</taxon>
        <taxon>Methylobacteriaceae</taxon>
        <taxon>Methylobacterium</taxon>
    </lineage>
</organism>
<dbReference type="AlphaFoldDB" id="A0A512JDD8"/>
<gene>
    <name evidence="3" type="ORF">GCM10007888_07920</name>
    <name evidence="2" type="ORF">MOX02_59830</name>
</gene>
<evidence type="ECO:0000313" key="4">
    <source>
        <dbReference type="Proteomes" id="UP000321960"/>
    </source>
</evidence>
<evidence type="ECO:0000313" key="3">
    <source>
        <dbReference type="EMBL" id="GLS62411.1"/>
    </source>
</evidence>
<proteinExistence type="predicted"/>
<dbReference type="EMBL" id="BSPK01000009">
    <property type="protein sequence ID" value="GLS62411.1"/>
    <property type="molecule type" value="Genomic_DNA"/>
</dbReference>
<reference evidence="5" key="2">
    <citation type="journal article" date="2019" name="Int. J. Syst. Evol. Microbiol.">
        <title>The Global Catalogue of Microorganisms (GCM) 10K type strain sequencing project: providing services to taxonomists for standard genome sequencing and annotation.</title>
        <authorList>
            <consortium name="The Broad Institute Genomics Platform"/>
            <consortium name="The Broad Institute Genome Sequencing Center for Infectious Disease"/>
            <person name="Wu L."/>
            <person name="Ma J."/>
        </authorList>
    </citation>
    <scope>NUCLEOTIDE SEQUENCE [LARGE SCALE GENOMIC DNA]</scope>
    <source>
        <strain evidence="5">NBRC 107715</strain>
    </source>
</reference>
<name>A0A512JDD8_9HYPH</name>
<evidence type="ECO:0000313" key="5">
    <source>
        <dbReference type="Proteomes" id="UP001156856"/>
    </source>
</evidence>
<dbReference type="OrthoDB" id="8242967at2"/>
<protein>
    <recommendedName>
        <fullName evidence="1">DUF6894 domain-containing protein</fullName>
    </recommendedName>
</protein>
<reference evidence="3" key="4">
    <citation type="submission" date="2023-01" db="EMBL/GenBank/DDBJ databases">
        <title>Draft genome sequence of Methylobacterium oxalidis strain NBRC 107715.</title>
        <authorList>
            <person name="Sun Q."/>
            <person name="Mori K."/>
        </authorList>
    </citation>
    <scope>NUCLEOTIDE SEQUENCE</scope>
    <source>
        <strain evidence="3">NBRC 107715</strain>
    </source>
</reference>
<dbReference type="Pfam" id="PF21834">
    <property type="entry name" value="DUF6894"/>
    <property type="match status" value="1"/>
</dbReference>